<feature type="transmembrane region" description="Helical" evidence="13">
    <location>
        <begin position="600"/>
        <end position="624"/>
    </location>
</feature>
<keyword evidence="9" id="KW-0675">Receptor</keyword>
<feature type="transmembrane region" description="Helical" evidence="13">
    <location>
        <begin position="237"/>
        <end position="255"/>
    </location>
</feature>
<keyword evidence="5 13" id="KW-0812">Transmembrane</keyword>
<dbReference type="PANTHER" id="PTHR11394">
    <property type="entry name" value="TASTE RECEPTOR TYPE 2"/>
    <property type="match status" value="1"/>
</dbReference>
<feature type="transmembrane region" description="Helical" evidence="13">
    <location>
        <begin position="432"/>
        <end position="463"/>
    </location>
</feature>
<dbReference type="Pfam" id="PF05296">
    <property type="entry name" value="TAS2R"/>
    <property type="match status" value="3"/>
</dbReference>
<feature type="transmembrane region" description="Helical" evidence="13">
    <location>
        <begin position="782"/>
        <end position="807"/>
    </location>
</feature>
<feature type="transmembrane region" description="Helical" evidence="13">
    <location>
        <begin position="484"/>
        <end position="507"/>
    </location>
</feature>
<keyword evidence="4" id="KW-0716">Sensory transduction</keyword>
<evidence type="ECO:0000256" key="11">
    <source>
        <dbReference type="ARBA" id="ARBA00023224"/>
    </source>
</evidence>
<dbReference type="InterPro" id="IPR017452">
    <property type="entry name" value="GPCR_Rhodpsn_7TM"/>
</dbReference>
<organism evidence="15 16">
    <name type="scientific">Myodes glareolus</name>
    <name type="common">Bank vole</name>
    <name type="synonym">Clethrionomys glareolus</name>
    <dbReference type="NCBI Taxonomy" id="447135"/>
    <lineage>
        <taxon>Eukaryota</taxon>
        <taxon>Metazoa</taxon>
        <taxon>Chordata</taxon>
        <taxon>Craniata</taxon>
        <taxon>Vertebrata</taxon>
        <taxon>Euteleostomi</taxon>
        <taxon>Mammalia</taxon>
        <taxon>Eutheria</taxon>
        <taxon>Euarchontoglires</taxon>
        <taxon>Glires</taxon>
        <taxon>Rodentia</taxon>
        <taxon>Myomorpha</taxon>
        <taxon>Muroidea</taxon>
        <taxon>Cricetidae</taxon>
        <taxon>Arvicolinae</taxon>
        <taxon>Myodes</taxon>
    </lineage>
</organism>
<dbReference type="Proteomes" id="UP001488838">
    <property type="component" value="Unassembled WGS sequence"/>
</dbReference>
<keyword evidence="3" id="KW-0919">Taste</keyword>
<evidence type="ECO:0000256" key="6">
    <source>
        <dbReference type="ARBA" id="ARBA00022989"/>
    </source>
</evidence>
<reference evidence="15 16" key="1">
    <citation type="journal article" date="2023" name="bioRxiv">
        <title>Conserved and derived expression patterns and positive selection on dental genes reveal complex evolutionary context of ever-growing rodent molars.</title>
        <authorList>
            <person name="Calamari Z.T."/>
            <person name="Song A."/>
            <person name="Cohen E."/>
            <person name="Akter M."/>
            <person name="Roy R.D."/>
            <person name="Hallikas O."/>
            <person name="Christensen M.M."/>
            <person name="Li P."/>
            <person name="Marangoni P."/>
            <person name="Jernvall J."/>
            <person name="Klein O.D."/>
        </authorList>
    </citation>
    <scope>NUCLEOTIDE SEQUENCE [LARGE SCALE GENOMIC DNA]</scope>
    <source>
        <strain evidence="15">V071</strain>
    </source>
</reference>
<feature type="transmembrane region" description="Helical" evidence="13">
    <location>
        <begin position="941"/>
        <end position="963"/>
    </location>
</feature>
<evidence type="ECO:0000256" key="3">
    <source>
        <dbReference type="ARBA" id="ARBA00022480"/>
    </source>
</evidence>
<keyword evidence="10" id="KW-0325">Glycoprotein</keyword>
<keyword evidence="6 13" id="KW-1133">Transmembrane helix</keyword>
<dbReference type="InterPro" id="IPR007960">
    <property type="entry name" value="TAS2R"/>
</dbReference>
<sequence length="1147" mass="133256">VMSAIINIIFTTILVVEFIIGNLLNGFIALVNCLDWVQKRQISLVDKIITALTVFRVAQLWLVKIIVLIFLIYTVKVTETMLRVTNTVWVVTNHFNLWLSTKLSIFYLLKIVNFSNSFFLYLKWRVRQVFSMSLMLSLVLLFLNIKVINTHIDVWFDVNGRNMPYNFSFMNSNSTSLLKHILSTNSIFAVIPFVMSLVAFFLLILSLWKHEKRMHHTANNSRDATIRAHIKALKTGIAFLSLYTISLISLVINIFSLDSKENKIICAATVIVELIIGSAANGFIVLVNIIDCARRTKISSVDKILTALAISRINMLWSIFIITLISFLYPDLEMTVKMVRIKNNTWIIANHFSIWLATTLSIFYFLKIAIFSNYIFLYLRWRLRKVISVTMLLSLLFLFVNILTINIHINVWTDKFKRNLSYSSTSKNYIQFYRLIYLINTMFTFIPFTVTLIIFTLFIFSLWRHLKNMWHNIKDTRDPSTMAHINALQTVVTFLLFYALFFLSLATQAWVSQFLEKRSFLFAAFIITFPSIHSCALILRNTLDNCYSGSIFILIDPAMISATILNVEFMTGNLGNGFIAVVNIMDWVKRRKISSVDQILSALAISRITLLWSLYIMVSIFSLYPDVEVLMKTVRLNNLIWVISNHFSIWLSTILSILYFLKIANFSNSIFLYLRWRLTKVVSVVLLVSLFLLFLNILEEEIQIDMWMDQFKANLSYSYKLKDFTQIPKILALTNTMFSLIPFTMSMTMFFLLIFSLWKHLKKTKYIAKSSRDVSITVHIKVLKTVVAFLLLYVIFTFTLFVHIWSYEFEEKLFFKYFCPVGVIAFPSLHSCVLIMGNSKLRQTSLLVLSLLRTMRDAIQVISTTMFNVEFISGNLGNGFIAVVNSMDWVKRKKISSVDQILTALAVSRIIVLWSVYIMISVFSIYPDLKVTMKTVRLTNLVWIISNHFRIWMATILSLLYFLKVANYSNSIFLYLRWRLTKVVPVALLVSLFLLFLNILVVEIQIDMWIDQFKANLSYSFKLKKFPHITRPLIFTNAMFPLIPFTVSTTMFFLLMFSLWKHLKKIKHIAKSSRDASTTAHITALKAVVAFLLLYLWSHDFEENSFLKNIFRVSIIAFPSLHSFVLIMGNSKLRQTSFLVLTMLRML</sequence>
<dbReference type="FunFam" id="1.20.1070.10:FF:000042">
    <property type="entry name" value="Taste receptor type 2 member 7"/>
    <property type="match status" value="1"/>
</dbReference>
<keyword evidence="8 13" id="KW-0472">Membrane</keyword>
<feature type="transmembrane region" description="Helical" evidence="13">
    <location>
        <begin position="639"/>
        <end position="661"/>
    </location>
</feature>
<dbReference type="PROSITE" id="PS50262">
    <property type="entry name" value="G_PROTEIN_RECEP_F1_2"/>
    <property type="match status" value="1"/>
</dbReference>
<dbReference type="Gene3D" id="1.20.1070.10">
    <property type="entry name" value="Rhodopsin 7-helix transmembrane proteins"/>
    <property type="match status" value="3"/>
</dbReference>
<feature type="non-terminal residue" evidence="15">
    <location>
        <position position="1147"/>
    </location>
</feature>
<dbReference type="GO" id="GO:0004930">
    <property type="term" value="F:G protein-coupled receptor activity"/>
    <property type="evidence" value="ECO:0007669"/>
    <property type="project" value="UniProtKB-KW"/>
</dbReference>
<feature type="transmembrane region" description="Helical" evidence="13">
    <location>
        <begin position="519"/>
        <end position="539"/>
    </location>
</feature>
<evidence type="ECO:0000256" key="1">
    <source>
        <dbReference type="ARBA" id="ARBA00004141"/>
    </source>
</evidence>
<evidence type="ECO:0000313" key="16">
    <source>
        <dbReference type="Proteomes" id="UP001488838"/>
    </source>
</evidence>
<keyword evidence="16" id="KW-1185">Reference proteome</keyword>
<feature type="transmembrane region" description="Helical" evidence="13">
    <location>
        <begin position="983"/>
        <end position="1006"/>
    </location>
</feature>
<evidence type="ECO:0000256" key="4">
    <source>
        <dbReference type="ARBA" id="ARBA00022606"/>
    </source>
</evidence>
<feature type="transmembrane region" description="Helical" evidence="13">
    <location>
        <begin position="129"/>
        <end position="148"/>
    </location>
</feature>
<dbReference type="FunFam" id="1.20.1070.10:FF:000055">
    <property type="entry name" value="Taste receptor type 2"/>
    <property type="match status" value="2"/>
</dbReference>
<dbReference type="GO" id="GO:0016020">
    <property type="term" value="C:membrane"/>
    <property type="evidence" value="ECO:0007669"/>
    <property type="project" value="UniProtKB-SubCell"/>
</dbReference>
<evidence type="ECO:0000256" key="9">
    <source>
        <dbReference type="ARBA" id="ARBA00023170"/>
    </source>
</evidence>
<evidence type="ECO:0000313" key="15">
    <source>
        <dbReference type="EMBL" id="KAK7798157.1"/>
    </source>
</evidence>
<protein>
    <recommendedName>
        <fullName evidence="14">G-protein coupled receptors family 1 profile domain-containing protein</fullName>
    </recommendedName>
</protein>
<comment type="caution">
    <text evidence="15">The sequence shown here is derived from an EMBL/GenBank/DDBJ whole genome shotgun (WGS) entry which is preliminary data.</text>
</comment>
<feature type="transmembrane region" description="Helical" evidence="13">
    <location>
        <begin position="187"/>
        <end position="208"/>
    </location>
</feature>
<gene>
    <name evidence="15" type="ORF">U0070_023478</name>
</gene>
<feature type="transmembrane region" description="Helical" evidence="13">
    <location>
        <begin position="901"/>
        <end position="926"/>
    </location>
</feature>
<feature type="domain" description="G-protein coupled receptors family 1 profile" evidence="14">
    <location>
        <begin position="282"/>
        <end position="503"/>
    </location>
</feature>
<evidence type="ECO:0000256" key="13">
    <source>
        <dbReference type="SAM" id="Phobius"/>
    </source>
</evidence>
<keyword evidence="7" id="KW-0297">G-protein coupled receptor</keyword>
<dbReference type="PANTHER" id="PTHR11394:SF128">
    <property type="entry name" value="TASTE RECEPTOR TYPE 2-RELATED"/>
    <property type="match status" value="1"/>
</dbReference>
<dbReference type="CDD" id="cd15019">
    <property type="entry name" value="7tm_TAS2R14-like"/>
    <property type="match status" value="3"/>
</dbReference>
<feature type="transmembrane region" description="Helical" evidence="13">
    <location>
        <begin position="49"/>
        <end position="73"/>
    </location>
</feature>
<feature type="transmembrane region" description="Helical" evidence="13">
    <location>
        <begin position="352"/>
        <end position="379"/>
    </location>
</feature>
<feature type="transmembrane region" description="Helical" evidence="13">
    <location>
        <begin position="740"/>
        <end position="761"/>
    </location>
</feature>
<name>A0AAW0H6G5_MYOGA</name>
<evidence type="ECO:0000256" key="12">
    <source>
        <dbReference type="RuleBase" id="RU004423"/>
    </source>
</evidence>
<evidence type="ECO:0000256" key="7">
    <source>
        <dbReference type="ARBA" id="ARBA00023040"/>
    </source>
</evidence>
<evidence type="ECO:0000256" key="5">
    <source>
        <dbReference type="ARBA" id="ARBA00022692"/>
    </source>
</evidence>
<dbReference type="AlphaFoldDB" id="A0AAW0H6G5"/>
<feature type="non-terminal residue" evidence="15">
    <location>
        <position position="1"/>
    </location>
</feature>
<feature type="transmembrane region" description="Helical" evidence="13">
    <location>
        <begin position="391"/>
        <end position="412"/>
    </location>
</feature>
<dbReference type="SUPFAM" id="SSF81321">
    <property type="entry name" value="Family A G protein-coupled receptor-like"/>
    <property type="match status" value="4"/>
</dbReference>
<feature type="transmembrane region" description="Helical" evidence="13">
    <location>
        <begin position="1110"/>
        <end position="1129"/>
    </location>
</feature>
<dbReference type="GO" id="GO:0033038">
    <property type="term" value="F:bitter taste receptor activity"/>
    <property type="evidence" value="ECO:0007669"/>
    <property type="project" value="InterPro"/>
</dbReference>
<feature type="transmembrane region" description="Helical" evidence="13">
    <location>
        <begin position="681"/>
        <end position="698"/>
    </location>
</feature>
<feature type="transmembrane region" description="Helical" evidence="13">
    <location>
        <begin position="1038"/>
        <end position="1060"/>
    </location>
</feature>
<evidence type="ECO:0000256" key="8">
    <source>
        <dbReference type="ARBA" id="ARBA00023136"/>
    </source>
</evidence>
<feature type="transmembrane region" description="Helical" evidence="13">
    <location>
        <begin position="1080"/>
        <end position="1098"/>
    </location>
</feature>
<evidence type="ECO:0000256" key="10">
    <source>
        <dbReference type="ARBA" id="ARBA00023180"/>
    </source>
</evidence>
<accession>A0AAW0H6G5</accession>
<proteinExistence type="inferred from homology"/>
<comment type="similarity">
    <text evidence="2 12">Belongs to the G-protein coupled receptor T2R family.</text>
</comment>
<feature type="transmembrane region" description="Helical" evidence="13">
    <location>
        <begin position="267"/>
        <end position="292"/>
    </location>
</feature>
<feature type="transmembrane region" description="Helical" evidence="13">
    <location>
        <begin position="6"/>
        <end position="37"/>
    </location>
</feature>
<dbReference type="EMBL" id="JBBHLL010000726">
    <property type="protein sequence ID" value="KAK7798157.1"/>
    <property type="molecule type" value="Genomic_DNA"/>
</dbReference>
<evidence type="ECO:0000256" key="2">
    <source>
        <dbReference type="ARBA" id="ARBA00007376"/>
    </source>
</evidence>
<feature type="transmembrane region" description="Helical" evidence="13">
    <location>
        <begin position="304"/>
        <end position="329"/>
    </location>
</feature>
<evidence type="ECO:0000259" key="14">
    <source>
        <dbReference type="PROSITE" id="PS50262"/>
    </source>
</evidence>
<keyword evidence="11" id="KW-0807">Transducer</keyword>
<comment type="subcellular location">
    <subcellularLocation>
        <location evidence="1">Membrane</location>
        <topology evidence="1">Multi-pass membrane protein</topology>
    </subcellularLocation>
</comment>
<feature type="transmembrane region" description="Helical" evidence="13">
    <location>
        <begin position="104"/>
        <end position="122"/>
    </location>
</feature>